<dbReference type="InterPro" id="IPR009061">
    <property type="entry name" value="DNA-bd_dom_put_sf"/>
</dbReference>
<dbReference type="Pfam" id="PF12728">
    <property type="entry name" value="HTH_17"/>
    <property type="match status" value="1"/>
</dbReference>
<accession>A0A7I7LBF3</accession>
<proteinExistence type="predicted"/>
<dbReference type="RefSeq" id="WP_198967287.1">
    <property type="nucleotide sequence ID" value="NZ_AP022572.1"/>
</dbReference>
<gene>
    <name evidence="2" type="ORF">MSHO_23150</name>
</gene>
<dbReference type="InterPro" id="IPR036388">
    <property type="entry name" value="WH-like_DNA-bd_sf"/>
</dbReference>
<sequence length="62" mass="6908">MNDRWLTRPQLAERLQVSVKTLAMWASANKGPRYARPGGGQARYRLSDVEAWEATQFGGDAA</sequence>
<dbReference type="Gene3D" id="1.10.10.10">
    <property type="entry name" value="Winged helix-like DNA-binding domain superfamily/Winged helix DNA-binding domain"/>
    <property type="match status" value="1"/>
</dbReference>
<protein>
    <recommendedName>
        <fullName evidence="1">Helix-turn-helix domain-containing protein</fullName>
    </recommendedName>
</protein>
<evidence type="ECO:0000313" key="2">
    <source>
        <dbReference type="EMBL" id="BBX56970.1"/>
    </source>
</evidence>
<dbReference type="KEGG" id="msho:MSHO_23150"/>
<dbReference type="AlphaFoldDB" id="A0A7I7LBF3"/>
<dbReference type="InterPro" id="IPR041657">
    <property type="entry name" value="HTH_17"/>
</dbReference>
<reference evidence="2 3" key="1">
    <citation type="journal article" date="2019" name="Emerg. Microbes Infect.">
        <title>Comprehensive subspecies identification of 175 nontuberculous mycobacteria species based on 7547 genomic profiles.</title>
        <authorList>
            <person name="Matsumoto Y."/>
            <person name="Kinjo T."/>
            <person name="Motooka D."/>
            <person name="Nabeya D."/>
            <person name="Jung N."/>
            <person name="Uechi K."/>
            <person name="Horii T."/>
            <person name="Iida T."/>
            <person name="Fujita J."/>
            <person name="Nakamura S."/>
        </authorList>
    </citation>
    <scope>NUCLEOTIDE SEQUENCE [LARGE SCALE GENOMIC DNA]</scope>
    <source>
        <strain evidence="2 3">JCM 12657</strain>
    </source>
</reference>
<evidence type="ECO:0000259" key="1">
    <source>
        <dbReference type="Pfam" id="PF12728"/>
    </source>
</evidence>
<keyword evidence="3" id="KW-1185">Reference proteome</keyword>
<dbReference type="EMBL" id="AP022572">
    <property type="protein sequence ID" value="BBX56970.1"/>
    <property type="molecule type" value="Genomic_DNA"/>
</dbReference>
<evidence type="ECO:0000313" key="3">
    <source>
        <dbReference type="Proteomes" id="UP000467164"/>
    </source>
</evidence>
<organism evidence="2 3">
    <name type="scientific">Mycobacterium shottsii</name>
    <dbReference type="NCBI Taxonomy" id="133549"/>
    <lineage>
        <taxon>Bacteria</taxon>
        <taxon>Bacillati</taxon>
        <taxon>Actinomycetota</taxon>
        <taxon>Actinomycetes</taxon>
        <taxon>Mycobacteriales</taxon>
        <taxon>Mycobacteriaceae</taxon>
        <taxon>Mycobacterium</taxon>
        <taxon>Mycobacterium ulcerans group</taxon>
    </lineage>
</organism>
<name>A0A7I7LBF3_9MYCO</name>
<dbReference type="SUPFAM" id="SSF46955">
    <property type="entry name" value="Putative DNA-binding domain"/>
    <property type="match status" value="1"/>
</dbReference>
<dbReference type="Proteomes" id="UP000467164">
    <property type="component" value="Chromosome"/>
</dbReference>
<feature type="domain" description="Helix-turn-helix" evidence="1">
    <location>
        <begin position="5"/>
        <end position="53"/>
    </location>
</feature>